<sequence length="182" mass="19892">MKGSKKISRQASKPRALFLFCAALALLALTGCSTKNTRNVTPYPREIVPAKAEIESPDSITAMLRFSSKRTGLKGRAALTIKSPDLMRVEIYGAMGQILTVVAGDSNRCEVYKKGVVKECSWNEPELSGLLTPRNLVPVLLGKGELAFQDSRQRQNSLDSYGRLTQIVASHDLTPERGSNPE</sequence>
<organism evidence="1">
    <name type="scientific">hydrothermal vent metagenome</name>
    <dbReference type="NCBI Taxonomy" id="652676"/>
    <lineage>
        <taxon>unclassified sequences</taxon>
        <taxon>metagenomes</taxon>
        <taxon>ecological metagenomes</taxon>
    </lineage>
</organism>
<proteinExistence type="predicted"/>
<feature type="non-terminal residue" evidence="1">
    <location>
        <position position="182"/>
    </location>
</feature>
<name>A0A3B0QWK5_9ZZZZ</name>
<gene>
    <name evidence="1" type="ORF">MNBD_DELTA01-1986</name>
</gene>
<dbReference type="PROSITE" id="PS51257">
    <property type="entry name" value="PROKAR_LIPOPROTEIN"/>
    <property type="match status" value="1"/>
</dbReference>
<dbReference type="EMBL" id="UOEA01000098">
    <property type="protein sequence ID" value="VAV85800.1"/>
    <property type="molecule type" value="Genomic_DNA"/>
</dbReference>
<accession>A0A3B0QWK5</accession>
<protein>
    <recommendedName>
        <fullName evidence="2">Lipoprotein</fullName>
    </recommendedName>
</protein>
<evidence type="ECO:0008006" key="2">
    <source>
        <dbReference type="Google" id="ProtNLM"/>
    </source>
</evidence>
<dbReference type="AlphaFoldDB" id="A0A3B0QWK5"/>
<evidence type="ECO:0000313" key="1">
    <source>
        <dbReference type="EMBL" id="VAV85800.1"/>
    </source>
</evidence>
<reference evidence="1" key="1">
    <citation type="submission" date="2018-06" db="EMBL/GenBank/DDBJ databases">
        <authorList>
            <person name="Zhirakovskaya E."/>
        </authorList>
    </citation>
    <scope>NUCLEOTIDE SEQUENCE</scope>
</reference>